<feature type="repeat" description="ANK" evidence="4">
    <location>
        <begin position="40"/>
        <end position="80"/>
    </location>
</feature>
<dbReference type="PROSITE" id="PS50297">
    <property type="entry name" value="ANK_REP_REGION"/>
    <property type="match status" value="1"/>
</dbReference>
<gene>
    <name evidence="6" type="ORF">G5714_002459</name>
</gene>
<dbReference type="AlphaFoldDB" id="A0A7J6DF10"/>
<dbReference type="SMART" id="SM00248">
    <property type="entry name" value="ANK"/>
    <property type="match status" value="4"/>
</dbReference>
<keyword evidence="7" id="KW-1185">Reference proteome</keyword>
<dbReference type="InterPro" id="IPR002110">
    <property type="entry name" value="Ankyrin_rpt"/>
</dbReference>
<dbReference type="SUPFAM" id="SSF48403">
    <property type="entry name" value="Ankyrin repeat"/>
    <property type="match status" value="1"/>
</dbReference>
<sequence>MSPDYLLDGSPLISAAKLGKLRLVRLLVEGGAQVNERNQRGETPLLAACRALRGDQSGSSMLRLIQYLLQNQADPNIQDKTGRTALMYACMERAGPDVASALTAAGADPSTEDYAGASALVYAINARDQDTLTVLMDACRARGRDIIIIATDLSCDPNVPPSPDSSPVSCMSPSDIELKTNSPNSEGENIFNFRGGGQVSPVLPRSETRCRQRLRSEPWLAIQNLAHLSQSYEKNTEEEENPDDGCSLPSYLKFKSESEQLQSRRNTLPDLLQPPALKLTLSGSDTHLHRDPCASRFPSIYRSSSLLLAPPDGLHELHTANRKKARAHGGFLPPLPGVSVRNVCRDPIPASAPLRREAHGPPRRHSVQLEQITPKESSETLYLL</sequence>
<feature type="region of interest" description="Disordered" evidence="5">
    <location>
        <begin position="179"/>
        <end position="204"/>
    </location>
</feature>
<dbReference type="Gene3D" id="1.25.40.20">
    <property type="entry name" value="Ankyrin repeat-containing domain"/>
    <property type="match status" value="1"/>
</dbReference>
<evidence type="ECO:0000256" key="1">
    <source>
        <dbReference type="ARBA" id="ARBA00010029"/>
    </source>
</evidence>
<dbReference type="Pfam" id="PF12796">
    <property type="entry name" value="Ank_2"/>
    <property type="match status" value="1"/>
</dbReference>
<reference evidence="6 7" key="1">
    <citation type="submission" date="2020-04" db="EMBL/GenBank/DDBJ databases">
        <title>Chromosome-level genome assembly of a cyprinid fish Onychostoma macrolepis by integration of Nanopore Sequencing, Bionano and Hi-C technology.</title>
        <authorList>
            <person name="Wang D."/>
        </authorList>
    </citation>
    <scope>NUCLEOTIDE SEQUENCE [LARGE SCALE GENOMIC DNA]</scope>
    <source>
        <strain evidence="6">SWU-2019</strain>
        <tissue evidence="6">Muscle</tissue>
    </source>
</reference>
<evidence type="ECO:0000256" key="4">
    <source>
        <dbReference type="PROSITE-ProRule" id="PRU00023"/>
    </source>
</evidence>
<evidence type="ECO:0000256" key="2">
    <source>
        <dbReference type="ARBA" id="ARBA00022737"/>
    </source>
</evidence>
<accession>A0A7J6DF10</accession>
<dbReference type="InterPro" id="IPR036770">
    <property type="entry name" value="Ankyrin_rpt-contain_sf"/>
</dbReference>
<dbReference type="Pfam" id="PF13637">
    <property type="entry name" value="Ank_4"/>
    <property type="match status" value="1"/>
</dbReference>
<evidence type="ECO:0000313" key="7">
    <source>
        <dbReference type="Proteomes" id="UP000579812"/>
    </source>
</evidence>
<dbReference type="InterPro" id="IPR042637">
    <property type="entry name" value="AN34A/B/C"/>
</dbReference>
<comment type="caution">
    <text evidence="6">The sequence shown here is derived from an EMBL/GenBank/DDBJ whole genome shotgun (WGS) entry which is preliminary data.</text>
</comment>
<dbReference type="PANTHER" id="PTHR24156:SF7">
    <property type="entry name" value="ANKYRIN REPEAT DOMAIN-CONTAINING PROTEIN 34B-LIKE"/>
    <property type="match status" value="1"/>
</dbReference>
<comment type="similarity">
    <text evidence="1">Belongs to the ANKRD34 family.</text>
</comment>
<proteinExistence type="inferred from homology"/>
<keyword evidence="2" id="KW-0677">Repeat</keyword>
<dbReference type="PANTHER" id="PTHR24156">
    <property type="entry name" value="ANK_REP_REGION DOMAIN-CONTAINING PROTEIN"/>
    <property type="match status" value="1"/>
</dbReference>
<dbReference type="PROSITE" id="PS50088">
    <property type="entry name" value="ANK_REPEAT"/>
    <property type="match status" value="2"/>
</dbReference>
<evidence type="ECO:0008006" key="8">
    <source>
        <dbReference type="Google" id="ProtNLM"/>
    </source>
</evidence>
<protein>
    <recommendedName>
        <fullName evidence="8">Ankyrin repeat domain 34B</fullName>
    </recommendedName>
</protein>
<evidence type="ECO:0000313" key="6">
    <source>
        <dbReference type="EMBL" id="KAF4117906.1"/>
    </source>
</evidence>
<evidence type="ECO:0000256" key="5">
    <source>
        <dbReference type="SAM" id="MobiDB-lite"/>
    </source>
</evidence>
<dbReference type="Proteomes" id="UP000579812">
    <property type="component" value="Unassembled WGS sequence"/>
</dbReference>
<organism evidence="6 7">
    <name type="scientific">Onychostoma macrolepis</name>
    <dbReference type="NCBI Taxonomy" id="369639"/>
    <lineage>
        <taxon>Eukaryota</taxon>
        <taxon>Metazoa</taxon>
        <taxon>Chordata</taxon>
        <taxon>Craniata</taxon>
        <taxon>Vertebrata</taxon>
        <taxon>Euteleostomi</taxon>
        <taxon>Actinopterygii</taxon>
        <taxon>Neopterygii</taxon>
        <taxon>Teleostei</taxon>
        <taxon>Ostariophysi</taxon>
        <taxon>Cypriniformes</taxon>
        <taxon>Cyprinidae</taxon>
        <taxon>Acrossocheilinae</taxon>
        <taxon>Onychostoma</taxon>
    </lineage>
</organism>
<dbReference type="EMBL" id="JAAMOB010000002">
    <property type="protein sequence ID" value="KAF4117906.1"/>
    <property type="molecule type" value="Genomic_DNA"/>
</dbReference>
<evidence type="ECO:0000256" key="3">
    <source>
        <dbReference type="ARBA" id="ARBA00023043"/>
    </source>
</evidence>
<keyword evidence="3 4" id="KW-0040">ANK repeat</keyword>
<feature type="repeat" description="ANK" evidence="4">
    <location>
        <begin position="7"/>
        <end position="39"/>
    </location>
</feature>
<name>A0A7J6DF10_9TELE</name>